<protein>
    <submittedName>
        <fullName evidence="1">Uncharacterized protein</fullName>
    </submittedName>
</protein>
<organism evidence="1 2">
    <name type="scientific">Streblomastix strix</name>
    <dbReference type="NCBI Taxonomy" id="222440"/>
    <lineage>
        <taxon>Eukaryota</taxon>
        <taxon>Metamonada</taxon>
        <taxon>Preaxostyla</taxon>
        <taxon>Oxymonadida</taxon>
        <taxon>Streblomastigidae</taxon>
        <taxon>Streblomastix</taxon>
    </lineage>
</organism>
<sequence>GHMRRIWTTAVIDNDDKQAYLGSTTGDIVAFDIQNYYLKHFEPVKDKTNFKQISQLKKLKRTIVLGKITILKIQPLGYGLATKTMKRSMSPKQIGSKKTAVPTRGPSRKVNIKGRVVPIATAERFLIPRQKKTIRQNVYSWELKSLLFYLTVAIDQQLECSIYEPTMDAELVRSSHRNDIIIRHLRSGNELVRIEVSSVLTFQNSSAIVKGGSEGQVRLWKLGHYNQQLTMKELRIAETAVRVTQDDLERVSGVFDGKMIAQTHIFACNSDCFATYFYTFDT</sequence>
<dbReference type="OrthoDB" id="6252103at2759"/>
<dbReference type="InterPro" id="IPR036322">
    <property type="entry name" value="WD40_repeat_dom_sf"/>
</dbReference>
<proteinExistence type="predicted"/>
<dbReference type="SUPFAM" id="SSF50978">
    <property type="entry name" value="WD40 repeat-like"/>
    <property type="match status" value="1"/>
</dbReference>
<dbReference type="AlphaFoldDB" id="A0A5J4U4F1"/>
<accession>A0A5J4U4F1</accession>
<feature type="non-terminal residue" evidence="1">
    <location>
        <position position="1"/>
    </location>
</feature>
<dbReference type="Proteomes" id="UP000324800">
    <property type="component" value="Unassembled WGS sequence"/>
</dbReference>
<evidence type="ECO:0000313" key="2">
    <source>
        <dbReference type="Proteomes" id="UP000324800"/>
    </source>
</evidence>
<comment type="caution">
    <text evidence="1">The sequence shown here is derived from an EMBL/GenBank/DDBJ whole genome shotgun (WGS) entry which is preliminary data.</text>
</comment>
<reference evidence="1 2" key="1">
    <citation type="submission" date="2019-03" db="EMBL/GenBank/DDBJ databases">
        <title>Single cell metagenomics reveals metabolic interactions within the superorganism composed of flagellate Streblomastix strix and complex community of Bacteroidetes bacteria on its surface.</title>
        <authorList>
            <person name="Treitli S.C."/>
            <person name="Kolisko M."/>
            <person name="Husnik F."/>
            <person name="Keeling P."/>
            <person name="Hampl V."/>
        </authorList>
    </citation>
    <scope>NUCLEOTIDE SEQUENCE [LARGE SCALE GENOMIC DNA]</scope>
    <source>
        <strain evidence="1">ST1C</strain>
    </source>
</reference>
<name>A0A5J4U4F1_9EUKA</name>
<gene>
    <name evidence="1" type="ORF">EZS28_038986</name>
</gene>
<evidence type="ECO:0000313" key="1">
    <source>
        <dbReference type="EMBL" id="KAA6365487.1"/>
    </source>
</evidence>
<dbReference type="EMBL" id="SNRW01020412">
    <property type="protein sequence ID" value="KAA6365487.1"/>
    <property type="molecule type" value="Genomic_DNA"/>
</dbReference>